<dbReference type="Gene3D" id="2.30.110.10">
    <property type="entry name" value="Electron Transport, Fmn-binding Protein, Chain A"/>
    <property type="match status" value="1"/>
</dbReference>
<keyword evidence="2" id="KW-1185">Reference proteome</keyword>
<dbReference type="InterPro" id="IPR024747">
    <property type="entry name" value="Pyridox_Oxase-rel"/>
</dbReference>
<name>A0ABT4T7N4_9ACTN</name>
<organism evidence="1 2">
    <name type="scientific">Nonomuraea ferruginea</name>
    <dbReference type="NCBI Taxonomy" id="46174"/>
    <lineage>
        <taxon>Bacteria</taxon>
        <taxon>Bacillati</taxon>
        <taxon>Actinomycetota</taxon>
        <taxon>Actinomycetes</taxon>
        <taxon>Streptosporangiales</taxon>
        <taxon>Streptosporangiaceae</taxon>
        <taxon>Nonomuraea</taxon>
    </lineage>
</organism>
<dbReference type="InterPro" id="IPR012349">
    <property type="entry name" value="Split_barrel_FMN-bd"/>
</dbReference>
<dbReference type="RefSeq" id="WP_148031864.1">
    <property type="nucleotide sequence ID" value="NZ_BAABFD010000002.1"/>
</dbReference>
<sequence length="149" mass="16001">MQLDSSGLQVLSREECLRLMSSTPIGRIVFTDRALPAVQPVAFLLDGERIVIRTGIGSKLAAATRQAVVAFEVDEFDPELRTGWSVTAVGHARAVTDPGEMSRLASLPLTPWAPGSKDHYIVVEAERISGRRIIGGHASAATTLPRPES</sequence>
<proteinExistence type="predicted"/>
<accession>A0ABT4T7N4</accession>
<evidence type="ECO:0000313" key="1">
    <source>
        <dbReference type="EMBL" id="MDA0645011.1"/>
    </source>
</evidence>
<reference evidence="1 2" key="1">
    <citation type="submission" date="2022-11" db="EMBL/GenBank/DDBJ databases">
        <title>Nonomuraea corallina sp. nov., a new species of the genus Nonomuraea isolated from sea side sediment in Thai sea.</title>
        <authorList>
            <person name="Ngamcharungchit C."/>
            <person name="Matsumoto A."/>
            <person name="Suriyachadkun C."/>
            <person name="Panbangred W."/>
            <person name="Inahashi Y."/>
            <person name="Intra B."/>
        </authorList>
    </citation>
    <scope>NUCLEOTIDE SEQUENCE [LARGE SCALE GENOMIC DNA]</scope>
    <source>
        <strain evidence="1 2">DSM 43553</strain>
    </source>
</reference>
<gene>
    <name evidence="1" type="ORF">OUY24_30675</name>
</gene>
<dbReference type="Proteomes" id="UP001212498">
    <property type="component" value="Unassembled WGS sequence"/>
</dbReference>
<protein>
    <submittedName>
        <fullName evidence="1">Pyridoxamine 5'-phosphate oxidase family protein</fullName>
    </submittedName>
</protein>
<dbReference type="EMBL" id="JAPNUD010000118">
    <property type="protein sequence ID" value="MDA0645011.1"/>
    <property type="molecule type" value="Genomic_DNA"/>
</dbReference>
<evidence type="ECO:0000313" key="2">
    <source>
        <dbReference type="Proteomes" id="UP001212498"/>
    </source>
</evidence>
<dbReference type="SUPFAM" id="SSF50475">
    <property type="entry name" value="FMN-binding split barrel"/>
    <property type="match status" value="1"/>
</dbReference>
<dbReference type="Pfam" id="PF12900">
    <property type="entry name" value="Pyridox_ox_2"/>
    <property type="match status" value="1"/>
</dbReference>
<comment type="caution">
    <text evidence="1">The sequence shown here is derived from an EMBL/GenBank/DDBJ whole genome shotgun (WGS) entry which is preliminary data.</text>
</comment>